<proteinExistence type="predicted"/>
<dbReference type="Pfam" id="PF20148">
    <property type="entry name" value="DUF6531"/>
    <property type="match status" value="1"/>
</dbReference>
<reference evidence="2 3" key="1">
    <citation type="submission" date="2018-06" db="EMBL/GenBank/DDBJ databases">
        <authorList>
            <consortium name="Pathogen Informatics"/>
            <person name="Doyle S."/>
        </authorList>
    </citation>
    <scope>NUCLEOTIDE SEQUENCE [LARGE SCALE GENOMIC DNA]</scope>
    <source>
        <strain evidence="2 3">NCTC11112</strain>
    </source>
</reference>
<accession>A0A376MTJ6</accession>
<evidence type="ECO:0000313" key="3">
    <source>
        <dbReference type="Proteomes" id="UP000254817"/>
    </source>
</evidence>
<dbReference type="EMBL" id="UGAW01000001">
    <property type="protein sequence ID" value="STG53732.1"/>
    <property type="molecule type" value="Genomic_DNA"/>
</dbReference>
<dbReference type="InterPro" id="IPR045351">
    <property type="entry name" value="DUF6531"/>
</dbReference>
<sequence length="210" mass="22529">MAVALFRVQPGYVLVPPPAWACSVCPGGVTSGHPVNPLLGAKVLPGETDLALPGPLPFILSRTYSSYRTKTLAPVGSLGPGWKMPADIRLQLRDNILILSDNGGRSLYFEHLFPGEDGYSRSESLWLVRGGVAKLDEGHRLAALWQALPEELRLSPHRYLATNSPQGPWWVLGWCERVPEADEGAVCAAAAVPGTDRAGGPLRAHTDVPP</sequence>
<organism evidence="2 3">
    <name type="scientific">Escherichia coli</name>
    <dbReference type="NCBI Taxonomy" id="562"/>
    <lineage>
        <taxon>Bacteria</taxon>
        <taxon>Pseudomonadati</taxon>
        <taxon>Pseudomonadota</taxon>
        <taxon>Gammaproteobacteria</taxon>
        <taxon>Enterobacterales</taxon>
        <taxon>Enterobacteriaceae</taxon>
        <taxon>Escherichia</taxon>
    </lineage>
</organism>
<evidence type="ECO:0000259" key="1">
    <source>
        <dbReference type="Pfam" id="PF20148"/>
    </source>
</evidence>
<name>A0A376MTJ6_ECOLX</name>
<dbReference type="AlphaFoldDB" id="A0A376MTJ6"/>
<feature type="domain" description="DUF6531" evidence="1">
    <location>
        <begin position="32"/>
        <end position="109"/>
    </location>
</feature>
<dbReference type="Proteomes" id="UP000254817">
    <property type="component" value="Unassembled WGS sequence"/>
</dbReference>
<protein>
    <submittedName>
        <fullName evidence="2">RhsB protein</fullName>
    </submittedName>
</protein>
<evidence type="ECO:0000313" key="2">
    <source>
        <dbReference type="EMBL" id="STG53732.1"/>
    </source>
</evidence>
<gene>
    <name evidence="2" type="primary">rhsB_10</name>
    <name evidence="2" type="ORF">NCTC11112_04291</name>
</gene>